<feature type="non-terminal residue" evidence="2">
    <location>
        <position position="35"/>
    </location>
</feature>
<evidence type="ECO:0000313" key="2">
    <source>
        <dbReference type="EMBL" id="SVC05085.1"/>
    </source>
</evidence>
<evidence type="ECO:0000256" key="1">
    <source>
        <dbReference type="SAM" id="MobiDB-lite"/>
    </source>
</evidence>
<accession>A0A382J0H5</accession>
<protein>
    <submittedName>
        <fullName evidence="2">Uncharacterized protein</fullName>
    </submittedName>
</protein>
<dbReference type="EMBL" id="UINC01070720">
    <property type="protein sequence ID" value="SVC05085.1"/>
    <property type="molecule type" value="Genomic_DNA"/>
</dbReference>
<name>A0A382J0H5_9ZZZZ</name>
<sequence length="35" mass="3862">MADIDKGLPNVKRPDEEVVDQVVNLTEETPKGPVE</sequence>
<organism evidence="2">
    <name type="scientific">marine metagenome</name>
    <dbReference type="NCBI Taxonomy" id="408172"/>
    <lineage>
        <taxon>unclassified sequences</taxon>
        <taxon>metagenomes</taxon>
        <taxon>ecological metagenomes</taxon>
    </lineage>
</organism>
<proteinExistence type="predicted"/>
<gene>
    <name evidence="2" type="ORF">METZ01_LOCUS257939</name>
</gene>
<dbReference type="AlphaFoldDB" id="A0A382J0H5"/>
<reference evidence="2" key="1">
    <citation type="submission" date="2018-05" db="EMBL/GenBank/DDBJ databases">
        <authorList>
            <person name="Lanie J.A."/>
            <person name="Ng W.-L."/>
            <person name="Kazmierczak K.M."/>
            <person name="Andrzejewski T.M."/>
            <person name="Davidsen T.M."/>
            <person name="Wayne K.J."/>
            <person name="Tettelin H."/>
            <person name="Glass J.I."/>
            <person name="Rusch D."/>
            <person name="Podicherti R."/>
            <person name="Tsui H.-C.T."/>
            <person name="Winkler M.E."/>
        </authorList>
    </citation>
    <scope>NUCLEOTIDE SEQUENCE</scope>
</reference>
<feature type="compositionally biased region" description="Basic and acidic residues" evidence="1">
    <location>
        <begin position="1"/>
        <end position="16"/>
    </location>
</feature>
<feature type="region of interest" description="Disordered" evidence="1">
    <location>
        <begin position="1"/>
        <end position="35"/>
    </location>
</feature>